<dbReference type="InterPro" id="IPR009449">
    <property type="entry name" value="Sec2_N"/>
</dbReference>
<comment type="similarity">
    <text evidence="2">Belongs to the SEC2 family.</text>
</comment>
<dbReference type="Pfam" id="PF06428">
    <property type="entry name" value="Sec2p"/>
    <property type="match status" value="1"/>
</dbReference>
<dbReference type="InParanoid" id="A0A7M7RB04"/>
<feature type="region of interest" description="Disordered" evidence="4">
    <location>
        <begin position="208"/>
        <end position="270"/>
    </location>
</feature>
<dbReference type="AlphaFoldDB" id="A0A7M7RB04"/>
<dbReference type="KEGG" id="spu:579069"/>
<feature type="domain" description="GDP/GTP exchange factor Sec2 N-terminal" evidence="5">
    <location>
        <begin position="109"/>
        <end position="190"/>
    </location>
</feature>
<dbReference type="OMA" id="EIDPIYH"/>
<evidence type="ECO:0000259" key="5">
    <source>
        <dbReference type="Pfam" id="PF06428"/>
    </source>
</evidence>
<proteinExistence type="inferred from homology"/>
<feature type="coiled-coil region" evidence="3">
    <location>
        <begin position="106"/>
        <end position="190"/>
    </location>
</feature>
<dbReference type="Pfam" id="PF25555">
    <property type="entry name" value="RAB3A-like_C"/>
    <property type="match status" value="1"/>
</dbReference>
<reference evidence="6" key="2">
    <citation type="submission" date="2021-01" db="UniProtKB">
        <authorList>
            <consortium name="EnsemblMetazoa"/>
        </authorList>
    </citation>
    <scope>IDENTIFICATION</scope>
</reference>
<dbReference type="RefSeq" id="XP_784296.4">
    <property type="nucleotide sequence ID" value="XM_779203.5"/>
</dbReference>
<evidence type="ECO:0000313" key="7">
    <source>
        <dbReference type="Proteomes" id="UP000007110"/>
    </source>
</evidence>
<dbReference type="SUPFAM" id="SSF144284">
    <property type="entry name" value="Sec2 N-terminal region"/>
    <property type="match status" value="1"/>
</dbReference>
<evidence type="ECO:0000256" key="2">
    <source>
        <dbReference type="ARBA" id="ARBA00025794"/>
    </source>
</evidence>
<evidence type="ECO:0000313" key="6">
    <source>
        <dbReference type="EnsemblMetazoa" id="XP_784296"/>
    </source>
</evidence>
<dbReference type="GeneID" id="579069"/>
<dbReference type="OrthoDB" id="5560525at2759"/>
<dbReference type="PANTHER" id="PTHR14430">
    <property type="entry name" value="RABIN3-RELATED"/>
    <property type="match status" value="1"/>
</dbReference>
<reference evidence="7" key="1">
    <citation type="submission" date="2015-02" db="EMBL/GenBank/DDBJ databases">
        <title>Genome sequencing for Strongylocentrotus purpuratus.</title>
        <authorList>
            <person name="Murali S."/>
            <person name="Liu Y."/>
            <person name="Vee V."/>
            <person name="English A."/>
            <person name="Wang M."/>
            <person name="Skinner E."/>
            <person name="Han Y."/>
            <person name="Muzny D.M."/>
            <person name="Worley K.C."/>
            <person name="Gibbs R.A."/>
        </authorList>
    </citation>
    <scope>NUCLEOTIDE SEQUENCE</scope>
</reference>
<dbReference type="InterPro" id="IPR040351">
    <property type="entry name" value="RAB3IL/RAB3IP/Sec2"/>
</dbReference>
<dbReference type="Proteomes" id="UP000007110">
    <property type="component" value="Unassembled WGS sequence"/>
</dbReference>
<dbReference type="PANTHER" id="PTHR14430:SF0">
    <property type="entry name" value="SEC2P DOMAIN-CONTAINING PROTEIN"/>
    <property type="match status" value="1"/>
</dbReference>
<feature type="region of interest" description="Disordered" evidence="4">
    <location>
        <begin position="17"/>
        <end position="68"/>
    </location>
</feature>
<protein>
    <recommendedName>
        <fullName evidence="5">GDP/GTP exchange factor Sec2 N-terminal domain-containing protein</fullName>
    </recommendedName>
</protein>
<keyword evidence="1 3" id="KW-0175">Coiled coil</keyword>
<evidence type="ECO:0000256" key="3">
    <source>
        <dbReference type="SAM" id="Coils"/>
    </source>
</evidence>
<dbReference type="Gene3D" id="1.20.5.4880">
    <property type="match status" value="1"/>
</dbReference>
<accession>A0A7M7RB04</accession>
<feature type="compositionally biased region" description="Polar residues" evidence="4">
    <location>
        <begin position="253"/>
        <end position="266"/>
    </location>
</feature>
<name>A0A7M7RB04_STRPU</name>
<dbReference type="EnsemblMetazoa" id="XM_779203">
    <property type="protein sequence ID" value="XP_784296"/>
    <property type="gene ID" value="LOC579069"/>
</dbReference>
<evidence type="ECO:0000256" key="4">
    <source>
        <dbReference type="SAM" id="MobiDB-lite"/>
    </source>
</evidence>
<dbReference type="GO" id="GO:0005085">
    <property type="term" value="F:guanyl-nucleotide exchange factor activity"/>
    <property type="evidence" value="ECO:0000318"/>
    <property type="project" value="GO_Central"/>
</dbReference>
<evidence type="ECO:0000256" key="1">
    <source>
        <dbReference type="ARBA" id="ARBA00023054"/>
    </source>
</evidence>
<keyword evidence="7" id="KW-1185">Reference proteome</keyword>
<sequence>MNMDGAPNHFLAPNLAYQGLKASSDPGPLNKIGDDQDDDHQKRSRSRKESVTENDNDGACSNCNDKTESDLDGELDDLAIRVDPPDLLPGQRLRLDSLVLRNCSVAEAQALAFQKLQEELMKAKETLQLKDEEVEQLSRVREEVDREITELTASLFEEANSMVQEANIKRIAAERRFKEANGKIDAMQAEIGALKMLVLTSTPSMLLPAKDTTNKKPSILRKSKSSLRLSVQGHHRTHSLQDPITTDLGVSPAPNTNGSATPSPSSESKEVDTLLLHNFQSWREAPSLAVNNPFTQRIFTEDIRPCLTFTNAELSLQLQSSIERNHLCIEPISIKTPVPRRCALSEQQRPCHYRIRLTECENWHSICAPVRNRIAAVCDFYTYLRYIQQGIVKNDVEKNYWEIIRLRKQMALAKLGLA</sequence>
<organism evidence="6 7">
    <name type="scientific">Strongylocentrotus purpuratus</name>
    <name type="common">Purple sea urchin</name>
    <dbReference type="NCBI Taxonomy" id="7668"/>
    <lineage>
        <taxon>Eukaryota</taxon>
        <taxon>Metazoa</taxon>
        <taxon>Echinodermata</taxon>
        <taxon>Eleutherozoa</taxon>
        <taxon>Echinozoa</taxon>
        <taxon>Echinoidea</taxon>
        <taxon>Euechinoidea</taxon>
        <taxon>Echinacea</taxon>
        <taxon>Camarodonta</taxon>
        <taxon>Echinidea</taxon>
        <taxon>Strongylocentrotidae</taxon>
        <taxon>Strongylocentrotus</taxon>
    </lineage>
</organism>